<comment type="catalytic activity">
    <reaction evidence="1">
        <text>(R)-pantothenate + ATP = (R)-4'-phosphopantothenate + ADP + H(+)</text>
        <dbReference type="Rhea" id="RHEA:16373"/>
        <dbReference type="ChEBI" id="CHEBI:10986"/>
        <dbReference type="ChEBI" id="CHEBI:15378"/>
        <dbReference type="ChEBI" id="CHEBI:29032"/>
        <dbReference type="ChEBI" id="CHEBI:30616"/>
        <dbReference type="ChEBI" id="CHEBI:456216"/>
        <dbReference type="EC" id="2.7.1.33"/>
    </reaction>
</comment>
<dbReference type="GO" id="GO:0005634">
    <property type="term" value="C:nucleus"/>
    <property type="evidence" value="ECO:0007669"/>
    <property type="project" value="TreeGrafter"/>
</dbReference>
<dbReference type="EC" id="2.7.1.33" evidence="4"/>
<keyword evidence="5" id="KW-0963">Cytoplasm</keyword>
<gene>
    <name evidence="13" type="ORF">MANT1106_LOCUS12820</name>
</gene>
<feature type="compositionally biased region" description="Polar residues" evidence="12">
    <location>
        <begin position="427"/>
        <end position="442"/>
    </location>
</feature>
<dbReference type="PANTHER" id="PTHR12280">
    <property type="entry name" value="PANTOTHENATE KINASE"/>
    <property type="match status" value="1"/>
</dbReference>
<dbReference type="GO" id="GO:0015937">
    <property type="term" value="P:coenzyme A biosynthetic process"/>
    <property type="evidence" value="ECO:0007669"/>
    <property type="project" value="UniProtKB-KW"/>
</dbReference>
<evidence type="ECO:0000256" key="1">
    <source>
        <dbReference type="ARBA" id="ARBA00001206"/>
    </source>
</evidence>
<name>A0A7S0XBW9_9CHLO</name>
<dbReference type="PANTHER" id="PTHR12280:SF20">
    <property type="entry name" value="4'-PHOSPHOPANTETHEINE PHOSPHATASE"/>
    <property type="match status" value="1"/>
</dbReference>
<evidence type="ECO:0000256" key="11">
    <source>
        <dbReference type="ARBA" id="ARBA00060870"/>
    </source>
</evidence>
<dbReference type="InterPro" id="IPR043129">
    <property type="entry name" value="ATPase_NBD"/>
</dbReference>
<dbReference type="InterPro" id="IPR004567">
    <property type="entry name" value="Type_II_PanK"/>
</dbReference>
<comment type="subcellular location">
    <subcellularLocation>
        <location evidence="2">Cytoplasm</location>
    </subcellularLocation>
</comment>
<dbReference type="GO" id="GO:0005829">
    <property type="term" value="C:cytosol"/>
    <property type="evidence" value="ECO:0007669"/>
    <property type="project" value="TreeGrafter"/>
</dbReference>
<evidence type="ECO:0000256" key="4">
    <source>
        <dbReference type="ARBA" id="ARBA00012102"/>
    </source>
</evidence>
<proteinExistence type="inferred from homology"/>
<feature type="region of interest" description="Disordered" evidence="12">
    <location>
        <begin position="408"/>
        <end position="452"/>
    </location>
</feature>
<evidence type="ECO:0000256" key="3">
    <source>
        <dbReference type="ARBA" id="ARBA00005225"/>
    </source>
</evidence>
<feature type="region of interest" description="Disordered" evidence="12">
    <location>
        <begin position="25"/>
        <end position="55"/>
    </location>
</feature>
<dbReference type="NCBIfam" id="TIGR00555">
    <property type="entry name" value="panK_eukar"/>
    <property type="match status" value="1"/>
</dbReference>
<evidence type="ECO:0000256" key="12">
    <source>
        <dbReference type="SAM" id="MobiDB-lite"/>
    </source>
</evidence>
<reference evidence="13" key="1">
    <citation type="submission" date="2021-01" db="EMBL/GenBank/DDBJ databases">
        <authorList>
            <person name="Corre E."/>
            <person name="Pelletier E."/>
            <person name="Niang G."/>
            <person name="Scheremetjew M."/>
            <person name="Finn R."/>
            <person name="Kale V."/>
            <person name="Holt S."/>
            <person name="Cochrane G."/>
            <person name="Meng A."/>
            <person name="Brown T."/>
            <person name="Cohen L."/>
        </authorList>
    </citation>
    <scope>NUCLEOTIDE SEQUENCE</scope>
    <source>
        <strain evidence="13">SL-175</strain>
    </source>
</reference>
<evidence type="ECO:0000256" key="2">
    <source>
        <dbReference type="ARBA" id="ARBA00004496"/>
    </source>
</evidence>
<dbReference type="AlphaFoldDB" id="A0A7S0XBW9"/>
<dbReference type="EMBL" id="HBFC01021470">
    <property type="protein sequence ID" value="CAD8710134.1"/>
    <property type="molecule type" value="Transcribed_RNA"/>
</dbReference>
<dbReference type="GO" id="GO:0004594">
    <property type="term" value="F:pantothenate kinase activity"/>
    <property type="evidence" value="ECO:0007669"/>
    <property type="project" value="UniProtKB-EC"/>
</dbReference>
<dbReference type="Gene3D" id="3.30.420.510">
    <property type="match status" value="1"/>
</dbReference>
<keyword evidence="8" id="KW-0418">Kinase</keyword>
<evidence type="ECO:0000256" key="9">
    <source>
        <dbReference type="ARBA" id="ARBA00022840"/>
    </source>
</evidence>
<dbReference type="SUPFAM" id="SSF53067">
    <property type="entry name" value="Actin-like ATPase domain"/>
    <property type="match status" value="2"/>
</dbReference>
<organism evidence="13">
    <name type="scientific">Mantoniella antarctica</name>
    <dbReference type="NCBI Taxonomy" id="81844"/>
    <lineage>
        <taxon>Eukaryota</taxon>
        <taxon>Viridiplantae</taxon>
        <taxon>Chlorophyta</taxon>
        <taxon>Mamiellophyceae</taxon>
        <taxon>Mamiellales</taxon>
        <taxon>Mamiellaceae</taxon>
        <taxon>Mantoniella</taxon>
    </lineage>
</organism>
<dbReference type="CDD" id="cd24123">
    <property type="entry name" value="ASKHA_NBD_PanK-II_Pank4"/>
    <property type="match status" value="1"/>
</dbReference>
<dbReference type="Gene3D" id="3.30.420.40">
    <property type="match status" value="1"/>
</dbReference>
<evidence type="ECO:0000256" key="6">
    <source>
        <dbReference type="ARBA" id="ARBA00022679"/>
    </source>
</evidence>
<keyword evidence="9" id="KW-0067">ATP-binding</keyword>
<feature type="compositionally biased region" description="Basic and acidic residues" evidence="12">
    <location>
        <begin position="415"/>
        <end position="426"/>
    </location>
</feature>
<evidence type="ECO:0000313" key="13">
    <source>
        <dbReference type="EMBL" id="CAD8710134.1"/>
    </source>
</evidence>
<keyword evidence="10" id="KW-0173">Coenzyme A biosynthesis</keyword>
<dbReference type="FunFam" id="3.30.420.40:FF:000025">
    <property type="entry name" value="pantothenate kinase 2, mitochondrial"/>
    <property type="match status" value="1"/>
</dbReference>
<evidence type="ECO:0000256" key="5">
    <source>
        <dbReference type="ARBA" id="ARBA00022490"/>
    </source>
</evidence>
<comment type="pathway">
    <text evidence="3">Cofactor biosynthesis; coenzyme A biosynthesis; CoA from (R)-pantothenate: step 1/5.</text>
</comment>
<comment type="similarity">
    <text evidence="11">Belongs to the type II pantothenate kinase family.</text>
</comment>
<dbReference type="Pfam" id="PF03630">
    <property type="entry name" value="Fumble"/>
    <property type="match status" value="1"/>
</dbReference>
<dbReference type="GO" id="GO:0005524">
    <property type="term" value="F:ATP binding"/>
    <property type="evidence" value="ECO:0007669"/>
    <property type="project" value="UniProtKB-KW"/>
</dbReference>
<evidence type="ECO:0000256" key="8">
    <source>
        <dbReference type="ARBA" id="ARBA00022777"/>
    </source>
</evidence>
<keyword evidence="6" id="KW-0808">Transferase</keyword>
<sequence length="452" mass="48716">MDAAGITRSVSRQSLDLTGAAIATAEPTSPLENGENVGRGVVETGSGVPPSISLPQQSTDVRHFATDMGGSLVKIVYFSPDSETTGGHPFSSLLGGGRLHFRKFEASKMEQCMKFIEEKRLHLGSEGGKAVKAVVKATGGGAFKHSKLFQDRFGIQLQKEDEVKCAVAGANFLLQTIRDEAFTFTDGRKDFVIPKDGLQESDDLFPYLLVNIGSGVSIIKVDKDGFERVGGTNIGGGTFWGLCRLLTGLKDFDEMLACSADGDNSKVDMLVGDIYGGRDYADVGLSSGTIASSFGRVVMDEGSLEDYNKADITLSLLRMISYNISHIATMTAEKHGLKRIFFGGYFIRGHAYTMNTISFAVDYWSKGGLKAMFLQHEGFLGALGAFLQDDEANAQAVMHVRSISADEETLGDSDSADRVGSRRESSGRNAKTETWCSSSLHSTPKPFRPSLQ</sequence>
<accession>A0A7S0XBW9</accession>
<keyword evidence="7" id="KW-0547">Nucleotide-binding</keyword>
<evidence type="ECO:0000256" key="10">
    <source>
        <dbReference type="ARBA" id="ARBA00022993"/>
    </source>
</evidence>
<protein>
    <recommendedName>
        <fullName evidence="4">pantothenate kinase</fullName>
        <ecNumber evidence="4">2.7.1.33</ecNumber>
    </recommendedName>
</protein>
<evidence type="ECO:0000256" key="7">
    <source>
        <dbReference type="ARBA" id="ARBA00022741"/>
    </source>
</evidence>